<gene>
    <name evidence="13" type="ORF">GBAR_LOCUS5598</name>
</gene>
<dbReference type="InterPro" id="IPR000209">
    <property type="entry name" value="Peptidase_S8/S53_dom"/>
</dbReference>
<dbReference type="Pfam" id="PF21223">
    <property type="entry name" value="TPPII_Ig-like-1"/>
    <property type="match status" value="1"/>
</dbReference>
<feature type="domain" description="Tripeptidyl-peptidase II galactose-binding" evidence="12">
    <location>
        <begin position="423"/>
        <end position="505"/>
    </location>
</feature>
<feature type="domain" description="Tripeptidyl-peptidase II first Ig-like" evidence="11">
    <location>
        <begin position="285"/>
        <end position="398"/>
    </location>
</feature>
<dbReference type="GO" id="GO:0008240">
    <property type="term" value="F:tripeptidyl-peptidase activity"/>
    <property type="evidence" value="ECO:0007669"/>
    <property type="project" value="UniProtKB-EC"/>
</dbReference>
<protein>
    <recommendedName>
        <fullName evidence="3">tripeptidyl-peptidase II</fullName>
        <ecNumber evidence="3">3.4.14.10</ecNumber>
    </recommendedName>
</protein>
<dbReference type="Pfam" id="PF00082">
    <property type="entry name" value="Peptidase_S8"/>
    <property type="match status" value="1"/>
</dbReference>
<dbReference type="GO" id="GO:0005829">
    <property type="term" value="C:cytosol"/>
    <property type="evidence" value="ECO:0007669"/>
    <property type="project" value="TreeGrafter"/>
</dbReference>
<evidence type="ECO:0000313" key="14">
    <source>
        <dbReference type="Proteomes" id="UP001174909"/>
    </source>
</evidence>
<keyword evidence="14" id="KW-1185">Reference proteome</keyword>
<dbReference type="InterPro" id="IPR036852">
    <property type="entry name" value="Peptidase_S8/S53_dom_sf"/>
</dbReference>
<proteinExistence type="inferred from homology"/>
<dbReference type="Gene3D" id="2.60.40.3170">
    <property type="match status" value="1"/>
</dbReference>
<dbReference type="EC" id="3.4.14.10" evidence="3"/>
<dbReference type="PRINTS" id="PR00723">
    <property type="entry name" value="SUBTILISIN"/>
</dbReference>
<keyword evidence="4" id="KW-0031">Aminopeptidase</keyword>
<evidence type="ECO:0000256" key="2">
    <source>
        <dbReference type="ARBA" id="ARBA00011073"/>
    </source>
</evidence>
<dbReference type="InterPro" id="IPR048383">
    <property type="entry name" value="TPPII_Ig-like-1"/>
</dbReference>
<evidence type="ECO:0000259" key="9">
    <source>
        <dbReference type="Pfam" id="PF00082"/>
    </source>
</evidence>
<comment type="caution">
    <text evidence="8">Lacks conserved residue(s) required for the propagation of feature annotation.</text>
</comment>
<keyword evidence="5" id="KW-0645">Protease</keyword>
<dbReference type="Proteomes" id="UP001174909">
    <property type="component" value="Unassembled WGS sequence"/>
</dbReference>
<dbReference type="PROSITE" id="PS00137">
    <property type="entry name" value="SUBTILASE_HIS"/>
    <property type="match status" value="1"/>
</dbReference>
<evidence type="ECO:0000256" key="6">
    <source>
        <dbReference type="ARBA" id="ARBA00022801"/>
    </source>
</evidence>
<dbReference type="Gene3D" id="1.25.40.710">
    <property type="match status" value="1"/>
</dbReference>
<dbReference type="InterPro" id="IPR022398">
    <property type="entry name" value="Peptidase_S8_His-AS"/>
</dbReference>
<dbReference type="Gene3D" id="3.40.50.200">
    <property type="entry name" value="Peptidase S8/S53 domain"/>
    <property type="match status" value="1"/>
</dbReference>
<dbReference type="Pfam" id="PF12580">
    <property type="entry name" value="TPPII"/>
    <property type="match status" value="1"/>
</dbReference>
<feature type="domain" description="Tripeptidyl peptidase II second Ig-like" evidence="10">
    <location>
        <begin position="543"/>
        <end position="724"/>
    </location>
</feature>
<dbReference type="EMBL" id="CASHTH010000815">
    <property type="protein sequence ID" value="CAI8008101.1"/>
    <property type="molecule type" value="Genomic_DNA"/>
</dbReference>
<reference evidence="13" key="1">
    <citation type="submission" date="2023-03" db="EMBL/GenBank/DDBJ databases">
        <authorList>
            <person name="Steffen K."/>
            <person name="Cardenas P."/>
        </authorList>
    </citation>
    <scope>NUCLEOTIDE SEQUENCE</scope>
</reference>
<evidence type="ECO:0000256" key="1">
    <source>
        <dbReference type="ARBA" id="ARBA00001910"/>
    </source>
</evidence>
<keyword evidence="7" id="KW-0720">Serine protease</keyword>
<evidence type="ECO:0000256" key="5">
    <source>
        <dbReference type="ARBA" id="ARBA00022670"/>
    </source>
</evidence>
<dbReference type="GO" id="GO:0004252">
    <property type="term" value="F:serine-type endopeptidase activity"/>
    <property type="evidence" value="ECO:0007669"/>
    <property type="project" value="InterPro"/>
</dbReference>
<dbReference type="InterPro" id="IPR022229">
    <property type="entry name" value="TPPII_Ig-like-2"/>
</dbReference>
<comment type="catalytic activity">
    <reaction evidence="1">
        <text>Release of an N-terminal tripeptide from a polypeptide.</text>
        <dbReference type="EC" id="3.4.14.10"/>
    </reaction>
</comment>
<dbReference type="InterPro" id="IPR023828">
    <property type="entry name" value="Peptidase_S8_Ser-AS"/>
</dbReference>
<evidence type="ECO:0000256" key="7">
    <source>
        <dbReference type="ARBA" id="ARBA00022825"/>
    </source>
</evidence>
<accession>A0AA35RCG2</accession>
<dbReference type="PROSITE" id="PS00138">
    <property type="entry name" value="SUBTILASE_SER"/>
    <property type="match status" value="1"/>
</dbReference>
<dbReference type="PROSITE" id="PS51892">
    <property type="entry name" value="SUBTILASE"/>
    <property type="match status" value="1"/>
</dbReference>
<comment type="similarity">
    <text evidence="2 8">Belongs to the peptidase S8 family.</text>
</comment>
<dbReference type="GO" id="GO:0004177">
    <property type="term" value="F:aminopeptidase activity"/>
    <property type="evidence" value="ECO:0007669"/>
    <property type="project" value="UniProtKB-KW"/>
</dbReference>
<sequence length="977" mass="108644">MKLGDITLTVNVYDEGNMASLVTAGGAHGTHVASIIAAYDSNCQDASGVAPGSQIISVKIGDLRLGTMETASSLIRACSVAVSCGADIINFSYGEASHWANKGAVLELMSEMCQKYNIIFVASAGNNGPALSTVGCPGGNTNGIIGVGAFVTPKMMCGEYSMTRAKPGLPYTWSSRGPATDGDIGVCVTAPGGAITSVPVWTQRKKQLMNGTSMSSPHVSGCIALILSALKSDKMPYSPALMKKVIENTATPLGKHDPFSVGHGVIQVDKAFEAAKRGLASSLVDLQVTVSGGSGRGIYLREPHEVEKLYLATVTVQPIFMQKAETEEKASFELKLALLSSKSWVLSPNHLIVWNGARQFKVEVEPRNLPSGVHYAEVVAYVPDDERGPLFRIPVTVVVPDQLTSEKKGLFSVPELRLEKDFVKRLFFHVPKEASWADLKLSNIVCESKTCITVHTVQIIPGRSFRENENKEQISAENNGSSEIILSVVGGYTMELCLSLYWSELRDVTLSLEVLFRCVHPSPSCLTFNSSNMWTSVDVTGFMREEEVFPEFKLTHRIVYKRPTSHKISPLGSRDVLPSGVQIYQLVLSYMFQLNQTTEVRPEFPLMSDLLYENPYSGQLWMVFNCNKQYKCAGDSYSRQYTTKLDKDDYILRLQVCHSKLSELKKLTDMPLCLHSKLSSSLSLEVTASRYDLMSGPTVTKKTLRPGISTRFYLRSLPEDKLAKCGIDQGHFLSGHFTFSKCDKVKKKVAYELKYIVGPQKSARSPSVSTEKKLYTNDSLKEFKINSMRYGVLTSDELEDEYGDDISFLLAKLRMLSESEMCSYSNAEALAASIYAKIDLNEILAQLRIQEQFSHVPGRECFEEQKRQLVECLTLEGSILFKEQPSSDRLKAIYVDLHKLLDKKDKVLKEFKMKYAEAMGHFATLAKMIEEEMSVNRASRDLDEKLIQCYRQLECKEYANLLEHNLTWKYPPDFVSF</sequence>
<feature type="domain" description="Peptidase S8/S53" evidence="9">
    <location>
        <begin position="11"/>
        <end position="264"/>
    </location>
</feature>
<dbReference type="GO" id="GO:0006508">
    <property type="term" value="P:proteolysis"/>
    <property type="evidence" value="ECO:0007669"/>
    <property type="project" value="UniProtKB-KW"/>
</dbReference>
<keyword evidence="6" id="KW-0378">Hydrolase</keyword>
<evidence type="ECO:0000259" key="12">
    <source>
        <dbReference type="Pfam" id="PF21316"/>
    </source>
</evidence>
<dbReference type="InterPro" id="IPR015500">
    <property type="entry name" value="Peptidase_S8_subtilisin-rel"/>
</dbReference>
<dbReference type="InterPro" id="IPR046939">
    <property type="entry name" value="TPPII_C_sf"/>
</dbReference>
<evidence type="ECO:0000256" key="8">
    <source>
        <dbReference type="PROSITE-ProRule" id="PRU01240"/>
    </source>
</evidence>
<dbReference type="InterPro" id="IPR050131">
    <property type="entry name" value="Peptidase_S8_subtilisin-like"/>
</dbReference>
<evidence type="ECO:0000259" key="11">
    <source>
        <dbReference type="Pfam" id="PF21223"/>
    </source>
</evidence>
<name>A0AA35RCG2_GEOBA</name>
<dbReference type="SUPFAM" id="SSF52743">
    <property type="entry name" value="Subtilisin-like"/>
    <property type="match status" value="1"/>
</dbReference>
<dbReference type="PANTHER" id="PTHR43806:SF14">
    <property type="entry name" value="TRIPEPTIDYL-PEPTIDASE 2"/>
    <property type="match status" value="1"/>
</dbReference>
<dbReference type="Pfam" id="PF21316">
    <property type="entry name" value="TPPII_GBD"/>
    <property type="match status" value="1"/>
</dbReference>
<evidence type="ECO:0000256" key="3">
    <source>
        <dbReference type="ARBA" id="ARBA00012462"/>
    </source>
</evidence>
<comment type="caution">
    <text evidence="13">The sequence shown here is derived from an EMBL/GenBank/DDBJ whole genome shotgun (WGS) entry which is preliminary data.</text>
</comment>
<dbReference type="AlphaFoldDB" id="A0AA35RCG2"/>
<dbReference type="InterPro" id="IPR048384">
    <property type="entry name" value="TPPII_GBD"/>
</dbReference>
<evidence type="ECO:0000313" key="13">
    <source>
        <dbReference type="EMBL" id="CAI8008101.1"/>
    </source>
</evidence>
<evidence type="ECO:0000256" key="4">
    <source>
        <dbReference type="ARBA" id="ARBA00022438"/>
    </source>
</evidence>
<organism evidence="13 14">
    <name type="scientific">Geodia barretti</name>
    <name type="common">Barrett's horny sponge</name>
    <dbReference type="NCBI Taxonomy" id="519541"/>
    <lineage>
        <taxon>Eukaryota</taxon>
        <taxon>Metazoa</taxon>
        <taxon>Porifera</taxon>
        <taxon>Demospongiae</taxon>
        <taxon>Heteroscleromorpha</taxon>
        <taxon>Tetractinellida</taxon>
        <taxon>Astrophorina</taxon>
        <taxon>Geodiidae</taxon>
        <taxon>Geodia</taxon>
    </lineage>
</organism>
<evidence type="ECO:0000259" key="10">
    <source>
        <dbReference type="Pfam" id="PF12580"/>
    </source>
</evidence>
<dbReference type="PANTHER" id="PTHR43806">
    <property type="entry name" value="PEPTIDASE S8"/>
    <property type="match status" value="1"/>
</dbReference>
<dbReference type="InterPro" id="IPR046940">
    <property type="entry name" value="TPPII_Ig-like_sf"/>
</dbReference>